<protein>
    <submittedName>
        <fullName evidence="2">Helix-turn-helix domain-containing protein</fullName>
    </submittedName>
</protein>
<dbReference type="InterPro" id="IPR001387">
    <property type="entry name" value="Cro/C1-type_HTH"/>
</dbReference>
<dbReference type="Gene3D" id="3.30.450.180">
    <property type="match status" value="1"/>
</dbReference>
<dbReference type="Pfam" id="PF17765">
    <property type="entry name" value="MLTR_LBD"/>
    <property type="match status" value="1"/>
</dbReference>
<dbReference type="PANTHER" id="PTHR35010">
    <property type="entry name" value="BLL4672 PROTEIN-RELATED"/>
    <property type="match status" value="1"/>
</dbReference>
<dbReference type="InterPro" id="IPR010982">
    <property type="entry name" value="Lambda_DNA-bd_dom_sf"/>
</dbReference>
<dbReference type="Proteomes" id="UP000661025">
    <property type="component" value="Unassembled WGS sequence"/>
</dbReference>
<dbReference type="Gene3D" id="1.10.260.40">
    <property type="entry name" value="lambda repressor-like DNA-binding domains"/>
    <property type="match status" value="1"/>
</dbReference>
<comment type="caution">
    <text evidence="2">The sequence shown here is derived from an EMBL/GenBank/DDBJ whole genome shotgun (WGS) entry which is preliminary data.</text>
</comment>
<dbReference type="CDD" id="cd00093">
    <property type="entry name" value="HTH_XRE"/>
    <property type="match status" value="1"/>
</dbReference>
<organism evidence="2 3">
    <name type="scientific">Streptomyces caniscabiei</name>
    <dbReference type="NCBI Taxonomy" id="2746961"/>
    <lineage>
        <taxon>Bacteria</taxon>
        <taxon>Bacillati</taxon>
        <taxon>Actinomycetota</taxon>
        <taxon>Actinomycetes</taxon>
        <taxon>Kitasatosporales</taxon>
        <taxon>Streptomycetaceae</taxon>
        <taxon>Streptomyces</taxon>
    </lineage>
</organism>
<sequence length="295" mass="32311">MDNRAEISAFLKSRRDKITPEQAGLPVYGQRRVAGLRRNEVATLAGVSVEYYTRLERGNLSGVSDSVLEALAKALRLDDTERTHLYDLARAANTTPARARRRTARPAVRPSVQRIVDGMPGMPAFVKTHRFDMLVANPLGRALFSEMYADPVCGANTLRFAFLSPAAQRFFVDWERIARGAVGALRVEVGKNPYDRELSNLIGELSTRSDAFRVMWGAHDVHVFHDGTKRFRHPVVGELELNFESIHLPDGSGLVVALYNAAPGSAAADALNLLASWSATAEAADVQAAEADPEN</sequence>
<dbReference type="GO" id="GO:0003677">
    <property type="term" value="F:DNA binding"/>
    <property type="evidence" value="ECO:0007669"/>
    <property type="project" value="InterPro"/>
</dbReference>
<evidence type="ECO:0000313" key="2">
    <source>
        <dbReference type="EMBL" id="MBD9729871.1"/>
    </source>
</evidence>
<dbReference type="EMBL" id="JACYXT010000033">
    <property type="protein sequence ID" value="MBD9729871.1"/>
    <property type="molecule type" value="Genomic_DNA"/>
</dbReference>
<evidence type="ECO:0000313" key="3">
    <source>
        <dbReference type="Proteomes" id="UP000661025"/>
    </source>
</evidence>
<reference evidence="2" key="1">
    <citation type="submission" date="2020-09" db="EMBL/GenBank/DDBJ databases">
        <title>Streptomyces canutascabiei sp. nov., which causes potato common scab and is distributed across the world.</title>
        <authorList>
            <person name="Nguyen H.P."/>
            <person name="Weisberg A.J."/>
            <person name="Chang J.H."/>
            <person name="Clarke C.R."/>
        </authorList>
    </citation>
    <scope>NUCLEOTIDE SEQUENCE</scope>
    <source>
        <strain evidence="2">ID-01-6.2a</strain>
    </source>
</reference>
<dbReference type="GeneID" id="79927906"/>
<evidence type="ECO:0000259" key="1">
    <source>
        <dbReference type="PROSITE" id="PS50943"/>
    </source>
</evidence>
<dbReference type="RefSeq" id="WP_192365902.1">
    <property type="nucleotide sequence ID" value="NZ_CP119182.1"/>
</dbReference>
<dbReference type="PROSITE" id="PS50943">
    <property type="entry name" value="HTH_CROC1"/>
    <property type="match status" value="1"/>
</dbReference>
<dbReference type="SMART" id="SM00530">
    <property type="entry name" value="HTH_XRE"/>
    <property type="match status" value="1"/>
</dbReference>
<dbReference type="InterPro" id="IPR041413">
    <property type="entry name" value="MLTR_LBD"/>
</dbReference>
<feature type="domain" description="HTH cro/C1-type" evidence="1">
    <location>
        <begin position="31"/>
        <end position="82"/>
    </location>
</feature>
<accession>A0A927LBW8</accession>
<gene>
    <name evidence="2" type="ORF">IHE70_43210</name>
</gene>
<dbReference type="AlphaFoldDB" id="A0A927LBW8"/>
<proteinExistence type="predicted"/>
<dbReference type="PANTHER" id="PTHR35010:SF2">
    <property type="entry name" value="BLL4672 PROTEIN"/>
    <property type="match status" value="1"/>
</dbReference>
<dbReference type="SUPFAM" id="SSF47413">
    <property type="entry name" value="lambda repressor-like DNA-binding domains"/>
    <property type="match status" value="1"/>
</dbReference>
<dbReference type="Pfam" id="PF13560">
    <property type="entry name" value="HTH_31"/>
    <property type="match status" value="1"/>
</dbReference>
<name>A0A927LBW8_9ACTN</name>